<keyword evidence="1" id="KW-0812">Transmembrane</keyword>
<keyword evidence="3" id="KW-1185">Reference proteome</keyword>
<name>A0AAD9JUB4_9ANNE</name>
<feature type="transmembrane region" description="Helical" evidence="1">
    <location>
        <begin position="132"/>
        <end position="152"/>
    </location>
</feature>
<keyword evidence="1" id="KW-0472">Membrane</keyword>
<sequence>MLLSRYSIIATARGASIASTSSPDVSGSATKQPTSKLGLYMTTATDLINDTSAALNTTTTQDVSLLDQTTSENLTTPDIGSTVSSPNSTTTIIDEITTFPPELSTPEESFNLSATTVVPSEETSGGTSATTVGVVMGLIVVVLLIVIAVLVVRQRRAADYNQL</sequence>
<keyword evidence="1" id="KW-1133">Transmembrane helix</keyword>
<proteinExistence type="predicted"/>
<gene>
    <name evidence="2" type="ORF">LSH36_159g00012</name>
</gene>
<organism evidence="2 3">
    <name type="scientific">Paralvinella palmiformis</name>
    <dbReference type="NCBI Taxonomy" id="53620"/>
    <lineage>
        <taxon>Eukaryota</taxon>
        <taxon>Metazoa</taxon>
        <taxon>Spiralia</taxon>
        <taxon>Lophotrochozoa</taxon>
        <taxon>Annelida</taxon>
        <taxon>Polychaeta</taxon>
        <taxon>Sedentaria</taxon>
        <taxon>Canalipalpata</taxon>
        <taxon>Terebellida</taxon>
        <taxon>Terebelliformia</taxon>
        <taxon>Alvinellidae</taxon>
        <taxon>Paralvinella</taxon>
    </lineage>
</organism>
<dbReference type="Proteomes" id="UP001208570">
    <property type="component" value="Unassembled WGS sequence"/>
</dbReference>
<protein>
    <submittedName>
        <fullName evidence="2">Uncharacterized protein</fullName>
    </submittedName>
</protein>
<evidence type="ECO:0000313" key="3">
    <source>
        <dbReference type="Proteomes" id="UP001208570"/>
    </source>
</evidence>
<evidence type="ECO:0000313" key="2">
    <source>
        <dbReference type="EMBL" id="KAK2159051.1"/>
    </source>
</evidence>
<reference evidence="2" key="1">
    <citation type="journal article" date="2023" name="Mol. Biol. Evol.">
        <title>Third-Generation Sequencing Reveals the Adaptive Role of the Epigenome in Three Deep-Sea Polychaetes.</title>
        <authorList>
            <person name="Perez M."/>
            <person name="Aroh O."/>
            <person name="Sun Y."/>
            <person name="Lan Y."/>
            <person name="Juniper S.K."/>
            <person name="Young C.R."/>
            <person name="Angers B."/>
            <person name="Qian P.Y."/>
        </authorList>
    </citation>
    <scope>NUCLEOTIDE SEQUENCE</scope>
    <source>
        <strain evidence="2">P08H-3</strain>
    </source>
</reference>
<evidence type="ECO:0000256" key="1">
    <source>
        <dbReference type="SAM" id="Phobius"/>
    </source>
</evidence>
<comment type="caution">
    <text evidence="2">The sequence shown here is derived from an EMBL/GenBank/DDBJ whole genome shotgun (WGS) entry which is preliminary data.</text>
</comment>
<dbReference type="AlphaFoldDB" id="A0AAD9JUB4"/>
<accession>A0AAD9JUB4</accession>
<dbReference type="EMBL" id="JAODUP010000159">
    <property type="protein sequence ID" value="KAK2159051.1"/>
    <property type="molecule type" value="Genomic_DNA"/>
</dbReference>